<dbReference type="STRING" id="1122142.SAMN02910414_00136"/>
<reference evidence="2 3" key="1">
    <citation type="submission" date="2016-10" db="EMBL/GenBank/DDBJ databases">
        <authorList>
            <person name="de Groot N.N."/>
        </authorList>
    </citation>
    <scope>NUCLEOTIDE SEQUENCE [LARGE SCALE GENOMIC DNA]</scope>
    <source>
        <strain evidence="2 3">DSM 14045</strain>
    </source>
</reference>
<sequence>MRHKMLNLLNVSSTHLSTNQIILNFAIATILGLVIYLSYRTSHTRVVYSGRFNVSLLMMTMITTLVMSVIGNNIALSLGMVGALSIVRFRTAIKDPRDTAYIFWCIGIGICCGVSEFLVATIGTGFIFVTLVVFGLVQDNFRYLLVVRCDRNKEKAVLAEVKQFYKGKAELKVNNSTVDKSEFIFELTHKIIKKASSQESNISDRLYDLGGIDSVNTVCQSDEMR</sequence>
<name>A0A1H3F4J0_9FIRM</name>
<feature type="transmembrane region" description="Helical" evidence="1">
    <location>
        <begin position="126"/>
        <end position="145"/>
    </location>
</feature>
<dbReference type="Pfam" id="PF16316">
    <property type="entry name" value="DUF4956"/>
    <property type="match status" value="1"/>
</dbReference>
<dbReference type="AlphaFoldDB" id="A0A1H3F4J0"/>
<dbReference type="OrthoDB" id="9803265at2"/>
<dbReference type="InterPro" id="IPR032531">
    <property type="entry name" value="DUF4956"/>
</dbReference>
<keyword evidence="1" id="KW-1133">Transmembrane helix</keyword>
<gene>
    <name evidence="2" type="ORF">SAMN02910414_00136</name>
</gene>
<organism evidence="2 3">
    <name type="scientific">Lachnobacterium bovis DSM 14045</name>
    <dbReference type="NCBI Taxonomy" id="1122142"/>
    <lineage>
        <taxon>Bacteria</taxon>
        <taxon>Bacillati</taxon>
        <taxon>Bacillota</taxon>
        <taxon>Clostridia</taxon>
        <taxon>Lachnospirales</taxon>
        <taxon>Lachnospiraceae</taxon>
        <taxon>Lachnobacterium</taxon>
    </lineage>
</organism>
<accession>A0A1H3F4J0</accession>
<evidence type="ECO:0000313" key="3">
    <source>
        <dbReference type="Proteomes" id="UP000183918"/>
    </source>
</evidence>
<evidence type="ECO:0000313" key="2">
    <source>
        <dbReference type="EMBL" id="SDX85835.1"/>
    </source>
</evidence>
<protein>
    <submittedName>
        <fullName evidence="2">Uncharacterized membrane protein YhiD, involved in acid resistance</fullName>
    </submittedName>
</protein>
<keyword evidence="3" id="KW-1185">Reference proteome</keyword>
<keyword evidence="1" id="KW-0812">Transmembrane</keyword>
<dbReference type="EMBL" id="FNPG01000004">
    <property type="protein sequence ID" value="SDX85835.1"/>
    <property type="molecule type" value="Genomic_DNA"/>
</dbReference>
<keyword evidence="1" id="KW-0472">Membrane</keyword>
<dbReference type="Proteomes" id="UP000183918">
    <property type="component" value="Unassembled WGS sequence"/>
</dbReference>
<proteinExistence type="predicted"/>
<dbReference type="eggNOG" id="COG1285">
    <property type="taxonomic scope" value="Bacteria"/>
</dbReference>
<dbReference type="RefSeq" id="WP_074715059.1">
    <property type="nucleotide sequence ID" value="NZ_FNPG01000004.1"/>
</dbReference>
<evidence type="ECO:0000256" key="1">
    <source>
        <dbReference type="SAM" id="Phobius"/>
    </source>
</evidence>
<feature type="transmembrane region" description="Helical" evidence="1">
    <location>
        <begin position="21"/>
        <end position="39"/>
    </location>
</feature>
<feature type="transmembrane region" description="Helical" evidence="1">
    <location>
        <begin position="59"/>
        <end position="87"/>
    </location>
</feature>
<feature type="transmembrane region" description="Helical" evidence="1">
    <location>
        <begin position="99"/>
        <end position="120"/>
    </location>
</feature>